<accession>G2XFQ1</accession>
<gene>
    <name evidence="2" type="ORF">VDAG_09175</name>
</gene>
<evidence type="ECO:0000313" key="3">
    <source>
        <dbReference type="Proteomes" id="UP000001611"/>
    </source>
</evidence>
<dbReference type="OMA" id="HINTHYS"/>
<reference evidence="2 3" key="1">
    <citation type="submission" date="2008-03" db="EMBL/GenBank/DDBJ databases">
        <title>The Genome Sequence of Verticillium dahliae VdLs.17.</title>
        <authorList>
            <consortium name="The Broad Institute Genome Sequencing Platform"/>
            <person name="Ma L.-J.J."/>
            <person name="Klosterman S.J."/>
            <person name="Subbarao K."/>
            <person name="Dobinson K."/>
            <person name="Veronese P."/>
            <person name="Kang S."/>
            <person name="Gold S.E."/>
            <person name="Young S."/>
            <person name="Jaffe D."/>
            <person name="Gnerre S."/>
            <person name="Berlin A."/>
            <person name="Heiman D."/>
            <person name="Hepburn T."/>
            <person name="Sykes S."/>
            <person name="Alvarado L."/>
            <person name="Kodira C.D."/>
            <person name="Lander E."/>
            <person name="Galagan J."/>
            <person name="Nusbaum C."/>
            <person name="Birren B."/>
        </authorList>
    </citation>
    <scope>NUCLEOTIDE SEQUENCE [LARGE SCALE GENOMIC DNA]</scope>
    <source>
        <strain evidence="3">VdLs.17 / ATCC MYA-4575 / FGSC 10137</strain>
    </source>
</reference>
<keyword evidence="3" id="KW-1185">Reference proteome</keyword>
<dbReference type="HOGENOM" id="CLU_580290_0_0_1"/>
<feature type="region of interest" description="Disordered" evidence="1">
    <location>
        <begin position="1"/>
        <end position="46"/>
    </location>
</feature>
<name>G2XFQ1_VERDV</name>
<sequence>MPKMSTMASSRASNTPQLRNDPVQLDVSANVESNSPSPSKSQGPYALRPGDCLKGKFLHAPFHSKLEQENIIEDGRKVYDVPFLLVMPAGLDRTSDRAGHSCRPLPPSFRNTRTSFSSWNPVIPPNVFITYAMCMSVTYSVAGDDASMSTKTAEATKLLHFLPYIELQPPIEIQCFPDEYILSARQPVWNSIIGRKLGHMTITTLEPRPLIYHTDSLSSTECEFRITIEGGRLVGPPPKSLVTGTGPTRLDNDVVNLDKHCASHLFWTSGIGRANSQQASALETMSSTVRVIIKPPFRLLPNFCSDFVALQYSIVTRVWVGKVYARPFFVATPLQVAHPCPARPSRGGMDADLLAPSPESPCGEEVCCSAFAADIEIDHSQAPPPYVDRRQASARSG</sequence>
<protein>
    <recommendedName>
        <fullName evidence="4">Arrestin-like N-terminal domain-containing protein</fullName>
    </recommendedName>
</protein>
<organism evidence="2 3">
    <name type="scientific">Verticillium dahliae (strain VdLs.17 / ATCC MYA-4575 / FGSC 10137)</name>
    <name type="common">Verticillium wilt</name>
    <dbReference type="NCBI Taxonomy" id="498257"/>
    <lineage>
        <taxon>Eukaryota</taxon>
        <taxon>Fungi</taxon>
        <taxon>Dikarya</taxon>
        <taxon>Ascomycota</taxon>
        <taxon>Pezizomycotina</taxon>
        <taxon>Sordariomycetes</taxon>
        <taxon>Hypocreomycetidae</taxon>
        <taxon>Glomerellales</taxon>
        <taxon>Plectosphaerellaceae</taxon>
        <taxon>Verticillium</taxon>
    </lineage>
</organism>
<dbReference type="Proteomes" id="UP000001611">
    <property type="component" value="Chromosome 4"/>
</dbReference>
<evidence type="ECO:0008006" key="4">
    <source>
        <dbReference type="Google" id="ProtNLM"/>
    </source>
</evidence>
<dbReference type="EMBL" id="DS572717">
    <property type="protein sequence ID" value="EGY18649.1"/>
    <property type="molecule type" value="Genomic_DNA"/>
</dbReference>
<dbReference type="InParanoid" id="G2XFQ1"/>
<dbReference type="KEGG" id="vda:VDAG_09175"/>
<evidence type="ECO:0000256" key="1">
    <source>
        <dbReference type="SAM" id="MobiDB-lite"/>
    </source>
</evidence>
<dbReference type="RefSeq" id="XP_009653772.1">
    <property type="nucleotide sequence ID" value="XM_009655477.1"/>
</dbReference>
<dbReference type="AlphaFoldDB" id="G2XFQ1"/>
<evidence type="ECO:0000313" key="2">
    <source>
        <dbReference type="EMBL" id="EGY18649.1"/>
    </source>
</evidence>
<proteinExistence type="predicted"/>
<dbReference type="GeneID" id="20710638"/>
<feature type="compositionally biased region" description="Polar residues" evidence="1">
    <location>
        <begin position="1"/>
        <end position="18"/>
    </location>
</feature>
<feature type="compositionally biased region" description="Polar residues" evidence="1">
    <location>
        <begin position="30"/>
        <end position="42"/>
    </location>
</feature>